<sequence length="100" mass="10859">MSHCWSLHWKRASGHCASDPMTACRASVCLLRRSQAQHAVGIGFQEETLDDDLRCCPPQPSTVTSLLAASGSICPPVDRTASAHEGFLPPSIVRRVPFLM</sequence>
<reference evidence="1" key="1">
    <citation type="submission" date="2022-05" db="EMBL/GenBank/DDBJ databases">
        <title>The Musa troglodytarum L. genome provides insights into the mechanism of non-climacteric behaviour and enrichment of carotenoids.</title>
        <authorList>
            <person name="Wang J."/>
        </authorList>
    </citation>
    <scope>NUCLEOTIDE SEQUENCE</scope>
    <source>
        <tissue evidence="1">Leaf</tissue>
    </source>
</reference>
<organism evidence="1 2">
    <name type="scientific">Musa troglodytarum</name>
    <name type="common">fe'i banana</name>
    <dbReference type="NCBI Taxonomy" id="320322"/>
    <lineage>
        <taxon>Eukaryota</taxon>
        <taxon>Viridiplantae</taxon>
        <taxon>Streptophyta</taxon>
        <taxon>Embryophyta</taxon>
        <taxon>Tracheophyta</taxon>
        <taxon>Spermatophyta</taxon>
        <taxon>Magnoliopsida</taxon>
        <taxon>Liliopsida</taxon>
        <taxon>Zingiberales</taxon>
        <taxon>Musaceae</taxon>
        <taxon>Musa</taxon>
    </lineage>
</organism>
<name>A0A9E7GDW0_9LILI</name>
<dbReference type="Proteomes" id="UP001055439">
    <property type="component" value="Chromosome 6"/>
</dbReference>
<evidence type="ECO:0000313" key="2">
    <source>
        <dbReference type="Proteomes" id="UP001055439"/>
    </source>
</evidence>
<gene>
    <name evidence="1" type="ORF">MUK42_32363</name>
</gene>
<evidence type="ECO:0000313" key="1">
    <source>
        <dbReference type="EMBL" id="URE10742.1"/>
    </source>
</evidence>
<dbReference type="EMBL" id="CP097508">
    <property type="protein sequence ID" value="URE10742.1"/>
    <property type="molecule type" value="Genomic_DNA"/>
</dbReference>
<dbReference type="AlphaFoldDB" id="A0A9E7GDW0"/>
<protein>
    <submittedName>
        <fullName evidence="1">Uncharacterized protein</fullName>
    </submittedName>
</protein>
<proteinExistence type="predicted"/>
<keyword evidence="2" id="KW-1185">Reference proteome</keyword>
<accession>A0A9E7GDW0</accession>